<dbReference type="EMBL" id="BJWL01000332">
    <property type="protein sequence ID" value="GFS39370.1"/>
    <property type="molecule type" value="Genomic_DNA"/>
</dbReference>
<proteinExistence type="predicted"/>
<reference evidence="4" key="1">
    <citation type="submission" date="2019-07" db="EMBL/GenBank/DDBJ databases">
        <title>De Novo Assembly of kiwifruit Actinidia rufa.</title>
        <authorList>
            <person name="Sugita-Konishi S."/>
            <person name="Sato K."/>
            <person name="Mori E."/>
            <person name="Abe Y."/>
            <person name="Kisaki G."/>
            <person name="Hamano K."/>
            <person name="Suezawa K."/>
            <person name="Otani M."/>
            <person name="Fukuda T."/>
            <person name="Manabe T."/>
            <person name="Gomi K."/>
            <person name="Tabuchi M."/>
            <person name="Akimitsu K."/>
            <person name="Kataoka I."/>
        </authorList>
    </citation>
    <scope>NUCLEOTIDE SEQUENCE [LARGE SCALE GENOMIC DNA]</scope>
    <source>
        <strain evidence="4">cv. Fuchu</strain>
    </source>
</reference>
<evidence type="ECO:0008006" key="5">
    <source>
        <dbReference type="Google" id="ProtNLM"/>
    </source>
</evidence>
<keyword evidence="2" id="KW-0812">Transmembrane</keyword>
<dbReference type="OrthoDB" id="198474at2759"/>
<dbReference type="Proteomes" id="UP000585474">
    <property type="component" value="Unassembled WGS sequence"/>
</dbReference>
<accession>A0A7J0DP81</accession>
<dbReference type="AlphaFoldDB" id="A0A7J0DP81"/>
<dbReference type="PANTHER" id="PTHR36383">
    <property type="entry name" value="OS09G0529350 PROTEIN"/>
    <property type="match status" value="1"/>
</dbReference>
<evidence type="ECO:0000313" key="4">
    <source>
        <dbReference type="Proteomes" id="UP000585474"/>
    </source>
</evidence>
<feature type="transmembrane region" description="Helical" evidence="2">
    <location>
        <begin position="282"/>
        <end position="304"/>
    </location>
</feature>
<feature type="transmembrane region" description="Helical" evidence="2">
    <location>
        <begin position="214"/>
        <end position="236"/>
    </location>
</feature>
<organism evidence="3 4">
    <name type="scientific">Actinidia rufa</name>
    <dbReference type="NCBI Taxonomy" id="165716"/>
    <lineage>
        <taxon>Eukaryota</taxon>
        <taxon>Viridiplantae</taxon>
        <taxon>Streptophyta</taxon>
        <taxon>Embryophyta</taxon>
        <taxon>Tracheophyta</taxon>
        <taxon>Spermatophyta</taxon>
        <taxon>Magnoliopsida</taxon>
        <taxon>eudicotyledons</taxon>
        <taxon>Gunneridae</taxon>
        <taxon>Pentapetalae</taxon>
        <taxon>asterids</taxon>
        <taxon>Ericales</taxon>
        <taxon>Actinidiaceae</taxon>
        <taxon>Actinidia</taxon>
    </lineage>
</organism>
<keyword evidence="4" id="KW-1185">Reference proteome</keyword>
<feature type="transmembrane region" description="Helical" evidence="2">
    <location>
        <begin position="188"/>
        <end position="208"/>
    </location>
</feature>
<evidence type="ECO:0000256" key="1">
    <source>
        <dbReference type="SAM" id="Coils"/>
    </source>
</evidence>
<protein>
    <recommendedName>
        <fullName evidence="5">Homer protein</fullName>
    </recommendedName>
</protein>
<comment type="caution">
    <text evidence="3">The sequence shown here is derived from an EMBL/GenBank/DDBJ whole genome shotgun (WGS) entry which is preliminary data.</text>
</comment>
<dbReference type="PANTHER" id="PTHR36383:SF1">
    <property type="entry name" value="PROTEIN, PUTATIVE-RELATED"/>
    <property type="match status" value="1"/>
</dbReference>
<evidence type="ECO:0000256" key="2">
    <source>
        <dbReference type="SAM" id="Phobius"/>
    </source>
</evidence>
<sequence length="324" mass="35374">MTTTVNPTFISYRSPKNSFSIGDKPSISPSTRTRIVTRPSSSPIFQSLIAKCTNRSEQGGSSGAGGLREALSGMVEEGVAELLNREENRVLLDGLEKATQRVDMAQKELAEIKKKEIESKEMRGYMNQLESRTSEIAECQREILAARAMVEEAQRSLIVGETRSGDSIMEVGSEEFDRNKERWESVKAASVSAFVGSLAGLPISLTQLTGNSELILPLATTFISCALFGVTFRYAVRRDLDNIQLKTGTSAAFAFVKGLGTLDGGPPLELEIRSFLSHTLSGAVYVSQSLFVFLFAAVALDFCYKMGLLSPFPIKQTASETNRR</sequence>
<keyword evidence="2" id="KW-0472">Membrane</keyword>
<feature type="coiled-coil region" evidence="1">
    <location>
        <begin position="95"/>
        <end position="156"/>
    </location>
</feature>
<keyword evidence="2" id="KW-1133">Transmembrane helix</keyword>
<name>A0A7J0DP81_9ERIC</name>
<evidence type="ECO:0000313" key="3">
    <source>
        <dbReference type="EMBL" id="GFS39370.1"/>
    </source>
</evidence>
<keyword evidence="1" id="KW-0175">Coiled coil</keyword>
<gene>
    <name evidence="3" type="ORF">Acr_00g0062570</name>
</gene>